<feature type="domain" description="DUF4396" evidence="3">
    <location>
        <begin position="67"/>
        <end position="202"/>
    </location>
</feature>
<dbReference type="OrthoDB" id="345021at2"/>
<keyword evidence="2" id="KW-0812">Transmembrane</keyword>
<protein>
    <submittedName>
        <fullName evidence="4">DUF4396 domain-containing protein</fullName>
    </submittedName>
</protein>
<feature type="transmembrane region" description="Helical" evidence="2">
    <location>
        <begin position="31"/>
        <end position="49"/>
    </location>
</feature>
<evidence type="ECO:0000256" key="2">
    <source>
        <dbReference type="SAM" id="Phobius"/>
    </source>
</evidence>
<keyword evidence="5" id="KW-1185">Reference proteome</keyword>
<dbReference type="EMBL" id="CP023702">
    <property type="protein sequence ID" value="QEU76663.1"/>
    <property type="molecule type" value="Genomic_DNA"/>
</dbReference>
<dbReference type="InterPro" id="IPR025509">
    <property type="entry name" value="DUF4396"/>
</dbReference>
<proteinExistence type="predicted"/>
<organism evidence="4 5">
    <name type="scientific">Streptomyces nitrosporeus</name>
    <dbReference type="NCBI Taxonomy" id="28894"/>
    <lineage>
        <taxon>Bacteria</taxon>
        <taxon>Bacillati</taxon>
        <taxon>Actinomycetota</taxon>
        <taxon>Actinomycetes</taxon>
        <taxon>Kitasatosporales</taxon>
        <taxon>Streptomycetaceae</taxon>
        <taxon>Streptomyces</taxon>
    </lineage>
</organism>
<sequence>MLLWFIQVAISVVFVAVDIRSTPEAAVMKWGFVVITAFSGLFGALLYVLSCREPLPGTHEVYVAKKWRQVVGSTMHCVAGDGIGIVAAAVVTSGLGLLMWVDVLVEYAFGFLFGWTVFQALFMKSMFGTYRESLTRTFMSELLSMNSVMGGMTAVMVPWMSHDMQAMHPSGARFWFVMSIALCAGFVVALPMNWWLVDHGLKHGMMTVRKGPGPLPQAAAVALAGAALAGHGNMPGAHGPHGSHGPHTGEHEGPHTAPGVGRRKLALMTLVSFAVFAAGFLVAGLAGDLTMHR</sequence>
<feature type="region of interest" description="Disordered" evidence="1">
    <location>
        <begin position="234"/>
        <end position="259"/>
    </location>
</feature>
<feature type="compositionally biased region" description="Low complexity" evidence="1">
    <location>
        <begin position="234"/>
        <end position="246"/>
    </location>
</feature>
<dbReference type="AlphaFoldDB" id="A0A5J6FKG2"/>
<keyword evidence="2" id="KW-1133">Transmembrane helix</keyword>
<keyword evidence="2" id="KW-0472">Membrane</keyword>
<gene>
    <name evidence="4" type="ORF">CP967_20775</name>
</gene>
<evidence type="ECO:0000256" key="1">
    <source>
        <dbReference type="SAM" id="MobiDB-lite"/>
    </source>
</evidence>
<evidence type="ECO:0000313" key="5">
    <source>
        <dbReference type="Proteomes" id="UP000326178"/>
    </source>
</evidence>
<feature type="transmembrane region" description="Helical" evidence="2">
    <location>
        <begin position="142"/>
        <end position="160"/>
    </location>
</feature>
<evidence type="ECO:0000313" key="4">
    <source>
        <dbReference type="EMBL" id="QEU76663.1"/>
    </source>
</evidence>
<dbReference type="Pfam" id="PF14342">
    <property type="entry name" value="DUF4396"/>
    <property type="match status" value="1"/>
</dbReference>
<name>A0A5J6FKG2_9ACTN</name>
<dbReference type="Proteomes" id="UP000326178">
    <property type="component" value="Chromosome"/>
</dbReference>
<feature type="transmembrane region" description="Helical" evidence="2">
    <location>
        <begin position="172"/>
        <end position="196"/>
    </location>
</feature>
<dbReference type="KEGG" id="snk:CP967_20775"/>
<feature type="transmembrane region" description="Helical" evidence="2">
    <location>
        <begin position="97"/>
        <end position="122"/>
    </location>
</feature>
<accession>A0A5J6FKG2</accession>
<evidence type="ECO:0000259" key="3">
    <source>
        <dbReference type="Pfam" id="PF14342"/>
    </source>
</evidence>
<feature type="transmembrane region" description="Helical" evidence="2">
    <location>
        <begin position="265"/>
        <end position="286"/>
    </location>
</feature>
<reference evidence="4 5" key="1">
    <citation type="submission" date="2017-09" db="EMBL/GenBank/DDBJ databases">
        <authorList>
            <person name="Lee N."/>
            <person name="Cho B.-K."/>
        </authorList>
    </citation>
    <scope>NUCLEOTIDE SEQUENCE [LARGE SCALE GENOMIC DNA]</scope>
    <source>
        <strain evidence="4 5">ATCC 12769</strain>
    </source>
</reference>
<feature type="transmembrane region" description="Helical" evidence="2">
    <location>
        <begin position="70"/>
        <end position="91"/>
    </location>
</feature>